<feature type="region of interest" description="Disordered" evidence="5">
    <location>
        <begin position="1"/>
        <end position="37"/>
    </location>
</feature>
<dbReference type="InterPro" id="IPR011701">
    <property type="entry name" value="MFS"/>
</dbReference>
<dbReference type="PANTHER" id="PTHR23501">
    <property type="entry name" value="MAJOR FACILITATOR SUPERFAMILY"/>
    <property type="match status" value="1"/>
</dbReference>
<dbReference type="AlphaFoldDB" id="A0A6A6VWP9"/>
<feature type="transmembrane region" description="Helical" evidence="6">
    <location>
        <begin position="220"/>
        <end position="242"/>
    </location>
</feature>
<keyword evidence="4 6" id="KW-0472">Membrane</keyword>
<reference evidence="8" key="1">
    <citation type="journal article" date="2020" name="Stud. Mycol.">
        <title>101 Dothideomycetes genomes: a test case for predicting lifestyles and emergence of pathogens.</title>
        <authorList>
            <person name="Haridas S."/>
            <person name="Albert R."/>
            <person name="Binder M."/>
            <person name="Bloem J."/>
            <person name="Labutti K."/>
            <person name="Salamov A."/>
            <person name="Andreopoulos B."/>
            <person name="Baker S."/>
            <person name="Barry K."/>
            <person name="Bills G."/>
            <person name="Bluhm B."/>
            <person name="Cannon C."/>
            <person name="Castanera R."/>
            <person name="Culley D."/>
            <person name="Daum C."/>
            <person name="Ezra D."/>
            <person name="Gonzalez J."/>
            <person name="Henrissat B."/>
            <person name="Kuo A."/>
            <person name="Liang C."/>
            <person name="Lipzen A."/>
            <person name="Lutzoni F."/>
            <person name="Magnuson J."/>
            <person name="Mondo S."/>
            <person name="Nolan M."/>
            <person name="Ohm R."/>
            <person name="Pangilinan J."/>
            <person name="Park H.-J."/>
            <person name="Ramirez L."/>
            <person name="Alfaro M."/>
            <person name="Sun H."/>
            <person name="Tritt A."/>
            <person name="Yoshinaga Y."/>
            <person name="Zwiers L.-H."/>
            <person name="Turgeon B."/>
            <person name="Goodwin S."/>
            <person name="Spatafora J."/>
            <person name="Crous P."/>
            <person name="Grigoriev I."/>
        </authorList>
    </citation>
    <scope>NUCLEOTIDE SEQUENCE</scope>
    <source>
        <strain evidence="8">CBS 121739</strain>
    </source>
</reference>
<proteinExistence type="predicted"/>
<dbReference type="OrthoDB" id="419537at2759"/>
<gene>
    <name evidence="8" type="ORF">EJ05DRAFT_456764</name>
</gene>
<dbReference type="Gene3D" id="1.20.1720.10">
    <property type="entry name" value="Multidrug resistance protein D"/>
    <property type="match status" value="1"/>
</dbReference>
<keyword evidence="9" id="KW-1185">Reference proteome</keyword>
<organism evidence="8 9">
    <name type="scientific">Pseudovirgaria hyperparasitica</name>
    <dbReference type="NCBI Taxonomy" id="470096"/>
    <lineage>
        <taxon>Eukaryota</taxon>
        <taxon>Fungi</taxon>
        <taxon>Dikarya</taxon>
        <taxon>Ascomycota</taxon>
        <taxon>Pezizomycotina</taxon>
        <taxon>Dothideomycetes</taxon>
        <taxon>Dothideomycetes incertae sedis</taxon>
        <taxon>Acrospermales</taxon>
        <taxon>Acrospermaceae</taxon>
        <taxon>Pseudovirgaria</taxon>
    </lineage>
</organism>
<feature type="transmembrane region" description="Helical" evidence="6">
    <location>
        <begin position="364"/>
        <end position="387"/>
    </location>
</feature>
<feature type="transmembrane region" description="Helical" evidence="6">
    <location>
        <begin position="500"/>
        <end position="521"/>
    </location>
</feature>
<dbReference type="Pfam" id="PF07690">
    <property type="entry name" value="MFS_1"/>
    <property type="match status" value="2"/>
</dbReference>
<sequence>MVENNGNERTPLLGRKTSRSSHGQEEALKPVAGPESDADLVNESAIERQRSYSSSHWLAPQVSGDHATYGDSEVVVEDEEGDGEFMGGVSRTRFWIIFGGMNLTLFVACFDATLMASSHPVITSYFNASNSASWLTTAFLLTSTAFQPLFGRVSDTFGRRPLYVFTLSLFIATTTWCALAQSIGSFIAARACCGLGAGGAMAMTAIMTNDLVRIEVRGTYQAYINLFFGLGQATGAAFGGYLAETLGWRWTFGVQVPPVILVLGLALFFTPKDLGPQLAKNSDKNAWEIIKSFDLAGSFLLSSTVAFLILGLNLGGNIFPWSHPLVITSLIVSVIASGILVWAESRHPRPVMPLAMVFTSPRGNLVFGNFFAQIGFQTIIFNAPIFFQAVKFDSPSQSGFRLALPSLCTMVCGISSGLYMTRYGRMKGLLVSGAIFTLLGGVLATVLWENVPMWFATAAMAPGGIGVGLSFPASTIAVLSVSAKEDQAVMSSTLTLWRSLGIVMGVALSSLILQSALSAYLEKLVTGPHKAEIIRQVRSSVRSISDLDLKHQAQVISAYRQSLTLTFALSIVAYLIVFDLTVPVKLPRLGKHKEEEDRPKSPSESTPIS</sequence>
<dbReference type="PROSITE" id="PS50850">
    <property type="entry name" value="MFS"/>
    <property type="match status" value="1"/>
</dbReference>
<comment type="subcellular location">
    <subcellularLocation>
        <location evidence="1">Membrane</location>
        <topology evidence="1">Multi-pass membrane protein</topology>
    </subcellularLocation>
</comment>
<dbReference type="PANTHER" id="PTHR23501:SF67">
    <property type="entry name" value="MFS MULTIDRUG EFFLUX TRANSPORTER (EUROFUNG)"/>
    <property type="match status" value="1"/>
</dbReference>
<feature type="transmembrane region" description="Helical" evidence="6">
    <location>
        <begin position="428"/>
        <end position="448"/>
    </location>
</feature>
<feature type="transmembrane region" description="Helical" evidence="6">
    <location>
        <begin position="454"/>
        <end position="479"/>
    </location>
</feature>
<dbReference type="Proteomes" id="UP000799437">
    <property type="component" value="Unassembled WGS sequence"/>
</dbReference>
<feature type="transmembrane region" description="Helical" evidence="6">
    <location>
        <begin position="94"/>
        <end position="116"/>
    </location>
</feature>
<dbReference type="SUPFAM" id="SSF103473">
    <property type="entry name" value="MFS general substrate transporter"/>
    <property type="match status" value="1"/>
</dbReference>
<dbReference type="RefSeq" id="XP_033597046.1">
    <property type="nucleotide sequence ID" value="XM_033742504.1"/>
</dbReference>
<protein>
    <submittedName>
        <fullName evidence="8">MFS general substrate transporter</fullName>
    </submittedName>
</protein>
<feature type="domain" description="Major facilitator superfamily (MFS) profile" evidence="7">
    <location>
        <begin position="97"/>
        <end position="585"/>
    </location>
</feature>
<feature type="transmembrane region" description="Helical" evidence="6">
    <location>
        <begin position="131"/>
        <end position="150"/>
    </location>
</feature>
<dbReference type="InterPro" id="IPR036259">
    <property type="entry name" value="MFS_trans_sf"/>
</dbReference>
<dbReference type="Gene3D" id="1.20.1250.20">
    <property type="entry name" value="MFS general substrate transporter like domains"/>
    <property type="match status" value="1"/>
</dbReference>
<dbReference type="FunFam" id="1.20.1720.10:FF:000024">
    <property type="entry name" value="MFS multidrug transporter, putative"/>
    <property type="match status" value="1"/>
</dbReference>
<feature type="transmembrane region" description="Helical" evidence="6">
    <location>
        <begin position="292"/>
        <end position="315"/>
    </location>
</feature>
<evidence type="ECO:0000256" key="2">
    <source>
        <dbReference type="ARBA" id="ARBA00022692"/>
    </source>
</evidence>
<feature type="transmembrane region" description="Helical" evidence="6">
    <location>
        <begin position="248"/>
        <end position="271"/>
    </location>
</feature>
<accession>A0A6A6VWP9</accession>
<dbReference type="GO" id="GO:0015174">
    <property type="term" value="F:basic amino acid transmembrane transporter activity"/>
    <property type="evidence" value="ECO:0007669"/>
    <property type="project" value="TreeGrafter"/>
</dbReference>
<dbReference type="InterPro" id="IPR020846">
    <property type="entry name" value="MFS_dom"/>
</dbReference>
<evidence type="ECO:0000256" key="3">
    <source>
        <dbReference type="ARBA" id="ARBA00022989"/>
    </source>
</evidence>
<evidence type="ECO:0000313" key="9">
    <source>
        <dbReference type="Proteomes" id="UP000799437"/>
    </source>
</evidence>
<evidence type="ECO:0000256" key="1">
    <source>
        <dbReference type="ARBA" id="ARBA00004141"/>
    </source>
</evidence>
<dbReference type="GeneID" id="54483558"/>
<evidence type="ECO:0000256" key="5">
    <source>
        <dbReference type="SAM" id="MobiDB-lite"/>
    </source>
</evidence>
<feature type="transmembrane region" description="Helical" evidence="6">
    <location>
        <begin position="399"/>
        <end position="421"/>
    </location>
</feature>
<feature type="transmembrane region" description="Helical" evidence="6">
    <location>
        <begin position="321"/>
        <end position="343"/>
    </location>
</feature>
<evidence type="ECO:0000256" key="4">
    <source>
        <dbReference type="ARBA" id="ARBA00023136"/>
    </source>
</evidence>
<evidence type="ECO:0000313" key="8">
    <source>
        <dbReference type="EMBL" id="KAF2754595.1"/>
    </source>
</evidence>
<dbReference type="EMBL" id="ML996580">
    <property type="protein sequence ID" value="KAF2754595.1"/>
    <property type="molecule type" value="Genomic_DNA"/>
</dbReference>
<name>A0A6A6VWP9_9PEZI</name>
<evidence type="ECO:0000259" key="7">
    <source>
        <dbReference type="PROSITE" id="PS50850"/>
    </source>
</evidence>
<evidence type="ECO:0000256" key="6">
    <source>
        <dbReference type="SAM" id="Phobius"/>
    </source>
</evidence>
<feature type="transmembrane region" description="Helical" evidence="6">
    <location>
        <begin position="187"/>
        <end position="208"/>
    </location>
</feature>
<keyword evidence="3 6" id="KW-1133">Transmembrane helix</keyword>
<feature type="transmembrane region" description="Helical" evidence="6">
    <location>
        <begin position="563"/>
        <end position="582"/>
    </location>
</feature>
<feature type="transmembrane region" description="Helical" evidence="6">
    <location>
        <begin position="162"/>
        <end position="181"/>
    </location>
</feature>
<dbReference type="GO" id="GO:0000329">
    <property type="term" value="C:fungal-type vacuole membrane"/>
    <property type="evidence" value="ECO:0007669"/>
    <property type="project" value="TreeGrafter"/>
</dbReference>
<keyword evidence="2 6" id="KW-0812">Transmembrane</keyword>